<name>A0A3M2JLS8_9CELL</name>
<evidence type="ECO:0000313" key="2">
    <source>
        <dbReference type="Proteomes" id="UP000269289"/>
    </source>
</evidence>
<keyword evidence="2" id="KW-1185">Reference proteome</keyword>
<proteinExistence type="predicted"/>
<accession>A0A3M2JLS8</accession>
<comment type="caution">
    <text evidence="1">The sequence shown here is derived from an EMBL/GenBank/DDBJ whole genome shotgun (WGS) entry which is preliminary data.</text>
</comment>
<dbReference type="EMBL" id="RFFI01000035">
    <property type="protein sequence ID" value="RMI12543.1"/>
    <property type="molecule type" value="Genomic_DNA"/>
</dbReference>
<organism evidence="1 2">
    <name type="scientific">Cellulomonas triticagri</name>
    <dbReference type="NCBI Taxonomy" id="2483352"/>
    <lineage>
        <taxon>Bacteria</taxon>
        <taxon>Bacillati</taxon>
        <taxon>Actinomycetota</taxon>
        <taxon>Actinomycetes</taxon>
        <taxon>Micrococcales</taxon>
        <taxon>Cellulomonadaceae</taxon>
        <taxon>Cellulomonas</taxon>
    </lineage>
</organism>
<dbReference type="Proteomes" id="UP000269289">
    <property type="component" value="Unassembled WGS sequence"/>
</dbReference>
<reference evidence="1 2" key="1">
    <citation type="submission" date="2018-10" db="EMBL/GenBank/DDBJ databases">
        <title>Isolation, diversity and antifungal activity of actinobacteria from wheat.</title>
        <authorList>
            <person name="Han C."/>
        </authorList>
    </citation>
    <scope>NUCLEOTIDE SEQUENCE [LARGE SCALE GENOMIC DNA]</scope>
    <source>
        <strain evidence="1 2">NEAU-YY56</strain>
    </source>
</reference>
<gene>
    <name evidence="1" type="ORF">EBM89_08190</name>
</gene>
<sequence>MAEQEKLWDSLAPSVAAEQMTLNAELAEEFLEASRRVVIVAPQVDPAARISTYSCAGSNNPSYKVAVNGYATQCFTGAAGTYVLTTQMTDWGGAGDARLYPGTHKGQVYYMLGNGYYWSTVRGPHDYTWRHFNISYDHKLTVLRVRFT</sequence>
<dbReference type="AlphaFoldDB" id="A0A3M2JLS8"/>
<evidence type="ECO:0000313" key="1">
    <source>
        <dbReference type="EMBL" id="RMI12543.1"/>
    </source>
</evidence>
<protein>
    <submittedName>
        <fullName evidence="1">Uncharacterized protein</fullName>
    </submittedName>
</protein>